<keyword evidence="3" id="KW-1185">Reference proteome</keyword>
<dbReference type="HOGENOM" id="CLU_3250526_0_0_7"/>
<evidence type="ECO:0000313" key="3">
    <source>
        <dbReference type="Proteomes" id="UP000009071"/>
    </source>
</evidence>
<feature type="region of interest" description="Disordered" evidence="1">
    <location>
        <begin position="1"/>
        <end position="20"/>
    </location>
</feature>
<name>C4XGY1_SOLM1</name>
<sequence>MYSPPGGLGGLPVSLGNDGIRRCCRPGQRRFFPGPPTSPGMS</sequence>
<evidence type="ECO:0000313" key="2">
    <source>
        <dbReference type="EMBL" id="BAH76286.1"/>
    </source>
</evidence>
<dbReference type="AlphaFoldDB" id="C4XGY1"/>
<dbReference type="STRING" id="573370.DMR_27950"/>
<protein>
    <submittedName>
        <fullName evidence="2">Uncharacterized protein</fullName>
    </submittedName>
</protein>
<feature type="compositionally biased region" description="Gly residues" evidence="1">
    <location>
        <begin position="1"/>
        <end position="10"/>
    </location>
</feature>
<gene>
    <name evidence="2" type="ordered locus">DMR_27950</name>
</gene>
<accession>C4XGY1</accession>
<dbReference type="EMBL" id="AP010904">
    <property type="protein sequence ID" value="BAH76286.1"/>
    <property type="molecule type" value="Genomic_DNA"/>
</dbReference>
<dbReference type="Proteomes" id="UP000009071">
    <property type="component" value="Chromosome"/>
</dbReference>
<proteinExistence type="predicted"/>
<reference evidence="2 3" key="1">
    <citation type="journal article" date="2009" name="Genome Res.">
        <title>Whole genome sequence of Desulfovibrio magneticus strain RS-1 revealed common gene clusters in magnetotactic bacteria.</title>
        <authorList>
            <person name="Nakazawa H."/>
            <person name="Arakaki A."/>
            <person name="Narita-Yamada S."/>
            <person name="Yashiro I."/>
            <person name="Jinno K."/>
            <person name="Aoki N."/>
            <person name="Tsuruyama A."/>
            <person name="Okamura Y."/>
            <person name="Tanikawa S."/>
            <person name="Fujita N."/>
            <person name="Takeyama H."/>
            <person name="Matsunaga T."/>
        </authorList>
    </citation>
    <scope>NUCLEOTIDE SEQUENCE [LARGE SCALE GENOMIC DNA]</scope>
    <source>
        <strain evidence="3">ATCC 700980 / DSM 13731 / RS-1</strain>
    </source>
</reference>
<organism evidence="2 3">
    <name type="scientific">Solidesulfovibrio magneticus (strain ATCC 700980 / DSM 13731 / RS-1)</name>
    <name type="common">Desulfovibrio magneticus</name>
    <dbReference type="NCBI Taxonomy" id="573370"/>
    <lineage>
        <taxon>Bacteria</taxon>
        <taxon>Pseudomonadati</taxon>
        <taxon>Thermodesulfobacteriota</taxon>
        <taxon>Desulfovibrionia</taxon>
        <taxon>Desulfovibrionales</taxon>
        <taxon>Desulfovibrionaceae</taxon>
        <taxon>Solidesulfovibrio</taxon>
    </lineage>
</organism>
<dbReference type="KEGG" id="dma:DMR_27950"/>
<evidence type="ECO:0000256" key="1">
    <source>
        <dbReference type="SAM" id="MobiDB-lite"/>
    </source>
</evidence>